<feature type="active site" description="Proton donor/acceptor" evidence="2">
    <location>
        <position position="104"/>
    </location>
</feature>
<dbReference type="OrthoDB" id="165822at2"/>
<proteinExistence type="predicted"/>
<organism evidence="3 4">
    <name type="scientific">Salisediminibacterium halotolerans</name>
    <dbReference type="NCBI Taxonomy" id="517425"/>
    <lineage>
        <taxon>Bacteria</taxon>
        <taxon>Bacillati</taxon>
        <taxon>Bacillota</taxon>
        <taxon>Bacilli</taxon>
        <taxon>Bacillales</taxon>
        <taxon>Bacillaceae</taxon>
        <taxon>Salisediminibacterium</taxon>
    </lineage>
</organism>
<evidence type="ECO:0000256" key="2">
    <source>
        <dbReference type="PIRSR" id="PIRSR605754-1"/>
    </source>
</evidence>
<dbReference type="InterPro" id="IPR041999">
    <property type="entry name" value="Sortase_D_1"/>
</dbReference>
<dbReference type="InterPro" id="IPR005754">
    <property type="entry name" value="Sortase"/>
</dbReference>
<dbReference type="GO" id="GO:0016787">
    <property type="term" value="F:hydrolase activity"/>
    <property type="evidence" value="ECO:0007669"/>
    <property type="project" value="UniProtKB-KW"/>
</dbReference>
<keyword evidence="4" id="KW-1185">Reference proteome</keyword>
<dbReference type="NCBIfam" id="NF033746">
    <property type="entry name" value="class_D_sortase"/>
    <property type="match status" value="1"/>
</dbReference>
<dbReference type="EMBL" id="FOGV01000010">
    <property type="protein sequence ID" value="SER98626.1"/>
    <property type="molecule type" value="Genomic_DNA"/>
</dbReference>
<dbReference type="RefSeq" id="WP_093072796.1">
    <property type="nucleotide sequence ID" value="NZ_FOGV01000010.1"/>
</dbReference>
<dbReference type="NCBIfam" id="TIGR01076">
    <property type="entry name" value="sortase_fam"/>
    <property type="match status" value="1"/>
</dbReference>
<name>A0A1H9TN89_9BACI</name>
<comment type="caution">
    <text evidence="3">The sequence shown here is derived from an EMBL/GenBank/DDBJ whole genome shotgun (WGS) entry which is preliminary data.</text>
</comment>
<dbReference type="CDD" id="cd05828">
    <property type="entry name" value="Sortase_D_1"/>
    <property type="match status" value="1"/>
</dbReference>
<protein>
    <submittedName>
        <fullName evidence="3">Sortase A</fullName>
    </submittedName>
</protein>
<dbReference type="Proteomes" id="UP000199318">
    <property type="component" value="Unassembled WGS sequence"/>
</dbReference>
<sequence>MKKLGLLFLILGTGFLSYFYIEHESATAGVSALKDERQALDQEIEKKPLEPGDEIAVLKIPELEKQYKTYWGTDDETLDQGVGMHESEWTSTPDEKAHTLLSGHRDTVFRELGELQKGDQMIVIYNSVSYIYTINDIWITSAEDKSVVVGKNDATLTLSTCYPFYLLGDAPDRYIIQAELTESKSIAEN</sequence>
<dbReference type="InterPro" id="IPR053525">
    <property type="entry name" value="Sortase_D"/>
</dbReference>
<dbReference type="Pfam" id="PF04203">
    <property type="entry name" value="Sortase"/>
    <property type="match status" value="1"/>
</dbReference>
<dbReference type="SUPFAM" id="SSF63817">
    <property type="entry name" value="Sortase"/>
    <property type="match status" value="1"/>
</dbReference>
<dbReference type="Gene3D" id="2.40.260.10">
    <property type="entry name" value="Sortase"/>
    <property type="match status" value="1"/>
</dbReference>
<dbReference type="STRING" id="1464123.SAMN05444126_11096"/>
<dbReference type="AlphaFoldDB" id="A0A1H9TN89"/>
<gene>
    <name evidence="3" type="ORF">SAMN05444126_11096</name>
</gene>
<evidence type="ECO:0000313" key="4">
    <source>
        <dbReference type="Proteomes" id="UP000199318"/>
    </source>
</evidence>
<accession>A0A1H9TN89</accession>
<dbReference type="InterPro" id="IPR023365">
    <property type="entry name" value="Sortase_dom-sf"/>
</dbReference>
<keyword evidence="1" id="KW-0378">Hydrolase</keyword>
<evidence type="ECO:0000256" key="1">
    <source>
        <dbReference type="ARBA" id="ARBA00022801"/>
    </source>
</evidence>
<reference evidence="4" key="1">
    <citation type="submission" date="2016-10" db="EMBL/GenBank/DDBJ databases">
        <authorList>
            <person name="de Groot N.N."/>
        </authorList>
    </citation>
    <scope>NUCLEOTIDE SEQUENCE [LARGE SCALE GENOMIC DNA]</scope>
    <source>
        <strain evidence="4">10nlg</strain>
    </source>
</reference>
<evidence type="ECO:0000313" key="3">
    <source>
        <dbReference type="EMBL" id="SER98626.1"/>
    </source>
</evidence>
<feature type="active site" description="Acyl-thioester intermediate" evidence="2">
    <location>
        <position position="161"/>
    </location>
</feature>